<dbReference type="Proteomes" id="UP000431744">
    <property type="component" value="Unassembled WGS sequence"/>
</dbReference>
<name>A0A6H9WPB4_9MICO</name>
<protein>
    <submittedName>
        <fullName evidence="1">Alpha/beta hydrolase</fullName>
    </submittedName>
</protein>
<dbReference type="GO" id="GO:0016787">
    <property type="term" value="F:hydrolase activity"/>
    <property type="evidence" value="ECO:0007669"/>
    <property type="project" value="UniProtKB-KW"/>
</dbReference>
<comment type="caution">
    <text evidence="1">The sequence shown here is derived from an EMBL/GenBank/DDBJ whole genome shotgun (WGS) entry which is preliminary data.</text>
</comment>
<dbReference type="OrthoDB" id="8894777at2"/>
<gene>
    <name evidence="1" type="ORF">F8O04_11110</name>
</gene>
<accession>A0A6H9WPB4</accession>
<reference evidence="1 2" key="1">
    <citation type="submission" date="2019-09" db="EMBL/GenBank/DDBJ databases">
        <title>Phylogeny of genus Pseudoclavibacter and closely related genus.</title>
        <authorList>
            <person name="Li Y."/>
        </authorList>
    </citation>
    <scope>NUCLEOTIDE SEQUENCE [LARGE SCALE GENOMIC DNA]</scope>
    <source>
        <strain evidence="1 2">EGI 60007</strain>
    </source>
</reference>
<sequence length="174" mass="18215">MAAELARELSAAAAGRSPAVGAVTGATVGVEPVVPRFPADDMSYGAWAAVARAELGRLGERDAVFAHSFSASTLLKLVSEERIRAVPPIALLAPPEWTPDGWNVADYAFDGPEPLVSITLHHCTDDEIVPFAHMALLAARLPRARVVEHPAGGHSFDGRLGAVAADYASVLASR</sequence>
<dbReference type="AlphaFoldDB" id="A0A6H9WPB4"/>
<keyword evidence="1" id="KW-0378">Hydrolase</keyword>
<organism evidence="1 2">
    <name type="scientific">Pseudoclavibacter endophyticus</name>
    <dbReference type="NCBI Taxonomy" id="1778590"/>
    <lineage>
        <taxon>Bacteria</taxon>
        <taxon>Bacillati</taxon>
        <taxon>Actinomycetota</taxon>
        <taxon>Actinomycetes</taxon>
        <taxon>Micrococcales</taxon>
        <taxon>Microbacteriaceae</taxon>
        <taxon>Pseudoclavibacter</taxon>
    </lineage>
</organism>
<dbReference type="SUPFAM" id="SSF53474">
    <property type="entry name" value="alpha/beta-Hydrolases"/>
    <property type="match status" value="1"/>
</dbReference>
<proteinExistence type="predicted"/>
<keyword evidence="2" id="KW-1185">Reference proteome</keyword>
<evidence type="ECO:0000313" key="1">
    <source>
        <dbReference type="EMBL" id="KAB1648456.1"/>
    </source>
</evidence>
<evidence type="ECO:0000313" key="2">
    <source>
        <dbReference type="Proteomes" id="UP000431744"/>
    </source>
</evidence>
<dbReference type="Gene3D" id="3.40.50.1820">
    <property type="entry name" value="alpha/beta hydrolase"/>
    <property type="match status" value="1"/>
</dbReference>
<dbReference type="InterPro" id="IPR029058">
    <property type="entry name" value="AB_hydrolase_fold"/>
</dbReference>
<dbReference type="EMBL" id="WBJY01000002">
    <property type="protein sequence ID" value="KAB1648456.1"/>
    <property type="molecule type" value="Genomic_DNA"/>
</dbReference>